<proteinExistence type="predicted"/>
<gene>
    <name evidence="1" type="ORF">RM520_01935</name>
</gene>
<accession>A0ABU3BD14</accession>
<evidence type="ECO:0000313" key="1">
    <source>
        <dbReference type="EMBL" id="MDT0620365.1"/>
    </source>
</evidence>
<dbReference type="InterPro" id="IPR053825">
    <property type="entry name" value="DUF7009"/>
</dbReference>
<name>A0ABU3BD14_9FLAO</name>
<reference evidence="1 2" key="1">
    <citation type="submission" date="2023-09" db="EMBL/GenBank/DDBJ databases">
        <authorList>
            <person name="Rey-Velasco X."/>
        </authorList>
    </citation>
    <scope>NUCLEOTIDE SEQUENCE [LARGE SCALE GENOMIC DNA]</scope>
    <source>
        <strain evidence="1 2">P007</strain>
    </source>
</reference>
<dbReference type="Pfam" id="PF22668">
    <property type="entry name" value="DUF7009"/>
    <property type="match status" value="1"/>
</dbReference>
<dbReference type="RefSeq" id="WP_311386786.1">
    <property type="nucleotide sequence ID" value="NZ_JAVRHU010000001.1"/>
</dbReference>
<organism evidence="1 2">
    <name type="scientific">Croceitalea vernalis</name>
    <dbReference type="NCBI Taxonomy" id="3075599"/>
    <lineage>
        <taxon>Bacteria</taxon>
        <taxon>Pseudomonadati</taxon>
        <taxon>Bacteroidota</taxon>
        <taxon>Flavobacteriia</taxon>
        <taxon>Flavobacteriales</taxon>
        <taxon>Flavobacteriaceae</taxon>
        <taxon>Croceitalea</taxon>
    </lineage>
</organism>
<protein>
    <submittedName>
        <fullName evidence="1">Uncharacterized protein</fullName>
    </submittedName>
</protein>
<keyword evidence="2" id="KW-1185">Reference proteome</keyword>
<comment type="caution">
    <text evidence="1">The sequence shown here is derived from an EMBL/GenBank/DDBJ whole genome shotgun (WGS) entry which is preliminary data.</text>
</comment>
<sequence>MKIRIKGNSVRFRLTKTEVELFCKQGQISEVTEFQSKKFYYALEIKSGIKSLQADFTNDTITLFLPDSVQTSWATDNVIGHSNEVDWNDKNTLSLLVEKDFTCLDNTIEDQSDNYPNPKLNSEK</sequence>
<dbReference type="Proteomes" id="UP001250662">
    <property type="component" value="Unassembled WGS sequence"/>
</dbReference>
<dbReference type="EMBL" id="JAVRHU010000001">
    <property type="protein sequence ID" value="MDT0620365.1"/>
    <property type="molecule type" value="Genomic_DNA"/>
</dbReference>
<evidence type="ECO:0000313" key="2">
    <source>
        <dbReference type="Proteomes" id="UP001250662"/>
    </source>
</evidence>